<dbReference type="EMBL" id="JANZXA010000010">
    <property type="protein sequence ID" value="MCT2400772.1"/>
    <property type="molecule type" value="Genomic_DNA"/>
</dbReference>
<keyword evidence="3" id="KW-1185">Reference proteome</keyword>
<dbReference type="InterPro" id="IPR009875">
    <property type="entry name" value="PilZ_domain"/>
</dbReference>
<evidence type="ECO:0000313" key="3">
    <source>
        <dbReference type="Proteomes" id="UP001165583"/>
    </source>
</evidence>
<gene>
    <name evidence="2" type="ORF">NZK81_14550</name>
</gene>
<feature type="domain" description="PilZ" evidence="1">
    <location>
        <begin position="11"/>
        <end position="90"/>
    </location>
</feature>
<name>A0ABT2I7H9_9SPHN</name>
<protein>
    <submittedName>
        <fullName evidence="2">PilZ domain-containing protein</fullName>
    </submittedName>
</protein>
<dbReference type="SUPFAM" id="SSF141371">
    <property type="entry name" value="PilZ domain-like"/>
    <property type="match status" value="1"/>
</dbReference>
<proteinExistence type="predicted"/>
<evidence type="ECO:0000259" key="1">
    <source>
        <dbReference type="Pfam" id="PF07238"/>
    </source>
</evidence>
<comment type="caution">
    <text evidence="2">The sequence shown here is derived from an EMBL/GenBank/DDBJ whole genome shotgun (WGS) entry which is preliminary data.</text>
</comment>
<dbReference type="Proteomes" id="UP001165583">
    <property type="component" value="Unassembled WGS sequence"/>
</dbReference>
<reference evidence="2" key="1">
    <citation type="submission" date="2022-09" db="EMBL/GenBank/DDBJ databases">
        <title>Novosphingobium sp. Nov., a polycyclic aromatic hydrocarbon-degrading bacterium isolated form mangrove sediments in HongKong.</title>
        <authorList>
            <person name="Hu Z."/>
        </authorList>
    </citation>
    <scope>NUCLEOTIDE SEQUENCE</scope>
    <source>
        <strain evidence="2">HK4-1</strain>
    </source>
</reference>
<dbReference type="Gene3D" id="2.40.10.220">
    <property type="entry name" value="predicted glycosyltransferase like domains"/>
    <property type="match status" value="1"/>
</dbReference>
<evidence type="ECO:0000313" key="2">
    <source>
        <dbReference type="EMBL" id="MCT2400772.1"/>
    </source>
</evidence>
<accession>A0ABT2I7H9</accession>
<organism evidence="2 3">
    <name type="scientific">Novosphingobium mangrovi</name>
    <name type="common">ex Huang et al. 2023</name>
    <dbReference type="NCBI Taxonomy" id="2976432"/>
    <lineage>
        <taxon>Bacteria</taxon>
        <taxon>Pseudomonadati</taxon>
        <taxon>Pseudomonadota</taxon>
        <taxon>Alphaproteobacteria</taxon>
        <taxon>Sphingomonadales</taxon>
        <taxon>Sphingomonadaceae</taxon>
        <taxon>Novosphingobium</taxon>
    </lineage>
</organism>
<dbReference type="RefSeq" id="WP_260046867.1">
    <property type="nucleotide sequence ID" value="NZ_JANZXA010000010.1"/>
</dbReference>
<sequence>MSAGAQLSVTDKRRAARHPVDYSVIAEHRQLGDVTLQIVNISAQGFMVKGDLGLDRGERLVMRLPVVGRIEAHMIWSHDDRSGFQFERIIRVDDFLRLVDTLQPNPRLRPRR</sequence>
<dbReference type="Pfam" id="PF07238">
    <property type="entry name" value="PilZ"/>
    <property type="match status" value="1"/>
</dbReference>